<dbReference type="PANTHER" id="PTHR22166:SF12">
    <property type="entry name" value="ENDOPLASMIC RETICULUM JUNCTION FORMATION PROTEIN LUNAPARK"/>
    <property type="match status" value="1"/>
</dbReference>
<dbReference type="Proteomes" id="UP000237438">
    <property type="component" value="Unassembled WGS sequence"/>
</dbReference>
<comment type="domain">
    <text evidence="1">The C4-type zinc finger motif is necessary both for its ER three-way tubular junction localization and formation.</text>
</comment>
<keyword evidence="1" id="KW-1133">Transmembrane helix</keyword>
<dbReference type="GO" id="GO:0071788">
    <property type="term" value="P:endoplasmic reticulum tubular network maintenance"/>
    <property type="evidence" value="ECO:0007669"/>
    <property type="project" value="UniProtKB-UniRule"/>
</dbReference>
<keyword evidence="5" id="KW-1185">Reference proteome</keyword>
<feature type="transmembrane region" description="Helical" evidence="1">
    <location>
        <begin position="75"/>
        <end position="95"/>
    </location>
</feature>
<dbReference type="InterPro" id="IPR019273">
    <property type="entry name" value="Lunapark_Znf"/>
</dbReference>
<dbReference type="AlphaFoldDB" id="A0A2S4PYJ8"/>
<dbReference type="Pfam" id="PF10058">
    <property type="entry name" value="Zn_ribbon_10"/>
    <property type="match status" value="1"/>
</dbReference>
<accession>A0A2S4PYJ8</accession>
<comment type="function">
    <text evidence="1">Plays a role in determining ER morphology.</text>
</comment>
<keyword evidence="1" id="KW-0812">Transmembrane</keyword>
<reference evidence="4 5" key="1">
    <citation type="submission" date="2017-10" db="EMBL/GenBank/DDBJ databases">
        <title>Development of genomic resources for the powdery mildew, Erysiphe pulchra.</title>
        <authorList>
            <person name="Wadl P.A."/>
            <person name="Mack B.M."/>
            <person name="Moore G."/>
            <person name="Beltz S.B."/>
        </authorList>
    </citation>
    <scope>NUCLEOTIDE SEQUENCE [LARGE SCALE GENOMIC DNA]</scope>
    <source>
        <strain evidence="4">Cflorida</strain>
    </source>
</reference>
<keyword evidence="1" id="KW-0472">Membrane</keyword>
<dbReference type="STRING" id="225359.A0A2S4PYJ8"/>
<dbReference type="InterPro" id="IPR040115">
    <property type="entry name" value="Lnp"/>
</dbReference>
<evidence type="ECO:0000259" key="3">
    <source>
        <dbReference type="Pfam" id="PF10058"/>
    </source>
</evidence>
<feature type="compositionally biased region" description="Basic residues" evidence="2">
    <location>
        <begin position="153"/>
        <end position="163"/>
    </location>
</feature>
<dbReference type="GO" id="GO:1903373">
    <property type="term" value="P:positive regulation of endoplasmic reticulum tubular network organization"/>
    <property type="evidence" value="ECO:0007669"/>
    <property type="project" value="UniProtKB-UniRule"/>
</dbReference>
<keyword evidence="1" id="KW-0479">Metal-binding</keyword>
<dbReference type="EMBL" id="PEDP01000194">
    <property type="protein sequence ID" value="POS87095.1"/>
    <property type="molecule type" value="Genomic_DNA"/>
</dbReference>
<gene>
    <name evidence="4" type="ORF">EPUL_001512</name>
</gene>
<keyword evidence="1" id="KW-0863">Zinc-finger</keyword>
<organism evidence="4 5">
    <name type="scientific">Erysiphe pulchra</name>
    <dbReference type="NCBI Taxonomy" id="225359"/>
    <lineage>
        <taxon>Eukaryota</taxon>
        <taxon>Fungi</taxon>
        <taxon>Dikarya</taxon>
        <taxon>Ascomycota</taxon>
        <taxon>Pezizomycotina</taxon>
        <taxon>Leotiomycetes</taxon>
        <taxon>Erysiphales</taxon>
        <taxon>Erysiphaceae</taxon>
        <taxon>Erysiphe</taxon>
    </lineage>
</organism>
<keyword evidence="1" id="KW-0256">Endoplasmic reticulum</keyword>
<feature type="non-terminal residue" evidence="4">
    <location>
        <position position="361"/>
    </location>
</feature>
<proteinExistence type="inferred from homology"/>
<evidence type="ECO:0000313" key="5">
    <source>
        <dbReference type="Proteomes" id="UP000237438"/>
    </source>
</evidence>
<dbReference type="OrthoDB" id="1725934at2759"/>
<protein>
    <recommendedName>
        <fullName evidence="1">Endoplasmic reticulum junction formation protein lunapark</fullName>
    </recommendedName>
</protein>
<feature type="region of interest" description="Disordered" evidence="2">
    <location>
        <begin position="321"/>
        <end position="343"/>
    </location>
</feature>
<comment type="subcellular location">
    <subcellularLocation>
        <location evidence="1">Endoplasmic reticulum membrane</location>
        <topology evidence="1">Multi-pass membrane protein</topology>
    </subcellularLocation>
</comment>
<sequence>MVSLWPWKSEDNSPASFEKILAALATTISKSEIHLESLRLNLRRYKALWTLYTSFIYLFGLVVLVLVIGWKNWTIWEGTILAVWPTFIYIGRLILNTYYNYRIDTIKQHLEERQAEQIKTIEKLKAATKYNTTHELLERYGKDSSRTISTSPKVKRQIQKKQSKTPIIPPPTANIPRLEKSINQDAKFQLRASEQLAYHQVSQIQNSADLTTPGSPEFAPNAFSFTFEYAPANKNSVAGHWYDRFLDLLLGEDEMLPKNRLVLICQYCRLINGQAPPGIKSLESLGRWRCYSCNSMNGEEMKATTEVQRLIDDAEIPPLSSAEVIKKEKTDDEPEEVQNLDLNKKLAVNEKNIEPKNSLPK</sequence>
<name>A0A2S4PYJ8_9PEZI</name>
<dbReference type="GO" id="GO:0008270">
    <property type="term" value="F:zinc ion binding"/>
    <property type="evidence" value="ECO:0007669"/>
    <property type="project" value="UniProtKB-KW"/>
</dbReference>
<comment type="similarity">
    <text evidence="1">Belongs to the lunapark family.</text>
</comment>
<feature type="domain" description="Lunapark zinc ribbon" evidence="3">
    <location>
        <begin position="241"/>
        <end position="297"/>
    </location>
</feature>
<feature type="region of interest" description="Disordered" evidence="2">
    <location>
        <begin position="145"/>
        <end position="172"/>
    </location>
</feature>
<dbReference type="PANTHER" id="PTHR22166">
    <property type="entry name" value="ENDOPLASMIC RETICULUM JUNCTION FORMATION PROTEIN LUNAPARK"/>
    <property type="match status" value="1"/>
</dbReference>
<comment type="caution">
    <text evidence="4">The sequence shown here is derived from an EMBL/GenBank/DDBJ whole genome shotgun (WGS) entry which is preliminary data.</text>
</comment>
<dbReference type="GO" id="GO:0098826">
    <property type="term" value="C:endoplasmic reticulum tubular network membrane"/>
    <property type="evidence" value="ECO:0007669"/>
    <property type="project" value="UniProtKB-UniRule"/>
</dbReference>
<feature type="transmembrane region" description="Helical" evidence="1">
    <location>
        <begin position="47"/>
        <end position="69"/>
    </location>
</feature>
<evidence type="ECO:0000256" key="2">
    <source>
        <dbReference type="SAM" id="MobiDB-lite"/>
    </source>
</evidence>
<keyword evidence="1" id="KW-0862">Zinc</keyword>
<evidence type="ECO:0000256" key="1">
    <source>
        <dbReference type="RuleBase" id="RU367073"/>
    </source>
</evidence>
<evidence type="ECO:0000313" key="4">
    <source>
        <dbReference type="EMBL" id="POS87095.1"/>
    </source>
</evidence>